<keyword evidence="1" id="KW-0732">Signal</keyword>
<feature type="signal peptide" evidence="1">
    <location>
        <begin position="1"/>
        <end position="23"/>
    </location>
</feature>
<gene>
    <name evidence="4" type="ORF">IFK94_08110</name>
</gene>
<dbReference type="Proteomes" id="UP000648239">
    <property type="component" value="Unassembled WGS sequence"/>
</dbReference>
<comment type="caution">
    <text evidence="4">The sequence shown here is derived from an EMBL/GenBank/DDBJ whole genome shotgun (WGS) entry which is preliminary data.</text>
</comment>
<dbReference type="GO" id="GO:0004553">
    <property type="term" value="F:hydrolase activity, hydrolyzing O-glycosyl compounds"/>
    <property type="evidence" value="ECO:0007669"/>
    <property type="project" value="InterPro"/>
</dbReference>
<feature type="chain" id="PRO_5035268759" evidence="1">
    <location>
        <begin position="24"/>
        <end position="747"/>
    </location>
</feature>
<evidence type="ECO:0000259" key="2">
    <source>
        <dbReference type="Pfam" id="PF06452"/>
    </source>
</evidence>
<organism evidence="4 5">
    <name type="scientific">Candidatus Polarisedimenticola svalbardensis</name>
    <dbReference type="NCBI Taxonomy" id="2886004"/>
    <lineage>
        <taxon>Bacteria</taxon>
        <taxon>Pseudomonadati</taxon>
        <taxon>Acidobacteriota</taxon>
        <taxon>Candidatus Polarisedimenticolia</taxon>
        <taxon>Candidatus Polarisedimenticolales</taxon>
        <taxon>Candidatus Polarisedimenticolaceae</taxon>
        <taxon>Candidatus Polarisedimenticola</taxon>
    </lineage>
</organism>
<evidence type="ECO:0000313" key="4">
    <source>
        <dbReference type="EMBL" id="MBD3868074.1"/>
    </source>
</evidence>
<dbReference type="SUPFAM" id="SSF49344">
    <property type="entry name" value="CBD9-like"/>
    <property type="match status" value="1"/>
</dbReference>
<dbReference type="GO" id="GO:0016052">
    <property type="term" value="P:carbohydrate catabolic process"/>
    <property type="evidence" value="ECO:0007669"/>
    <property type="project" value="InterPro"/>
</dbReference>
<evidence type="ECO:0000256" key="1">
    <source>
        <dbReference type="SAM" id="SignalP"/>
    </source>
</evidence>
<accession>A0A8J6Y2P1</accession>
<dbReference type="AlphaFoldDB" id="A0A8J6Y2P1"/>
<name>A0A8J6Y2P1_9BACT</name>
<sequence length="747" mass="83832">MKSLSRAATVICTAILLTLPVYANIPAEADAPVHSVPRASTEIVLDGALDESAWNDALQIELGYEVEPGENIDPPVRTVCLVTYSDRHVYFGFRAYDPDPSKIRARYSDRDRAWEDDWVGIVLDTFNDQRRAYELISTPLGVQIDAINDEVGSSYDTSWNAIWKSAGRITADGYEVEMAIPFNQIRFQQEDGGQVWGFDAIRSYPRGQRHHIGIFPRDRGSNSYLNQTVKLTGITGVSPGKNLEVIPTVTGTRTDSRTSLADLELESGDSESDLGVSVRWGITPNMSLNAALNPDFSQIEADALQLDVNEQFALFFRETRPFFKEGADYFNTELNLVHTRSIADPSSAGKLTGKNGKHTWGVFSAQDDQTNLIVPGPEGSSGGIFDISNTSSVGRYRYDFGSNSTIGAMVTDRRGDGYSNSVISADTVYRISDTDLVKASFAQSQTEYNEEMADAFGVPTGKLTDEAVTLEYNHGVREWWVNARYDDFGDDYRSDLGFRPRVGFRSLYAGGAKIWWGEDDNPWFRKAWGASVEKSEFQDGSPLEELVSTWANARGPLESQFEGNIQVGNRVFNNREFDIRQAEAGAFVQATGDLAFSLDVGAGDWIDFTHTRPAENLFLRPSVRYTVGKHLYIHFSHIFSRLDVDGGTLFEVNAPELRLIHQFNTRAFLRLILQYQEVERDLSLYDFPDDYDAKTEDLFTQFLFTYKINPQTALYVGYSDNQLANDSFDMTRTDRTFFMKLGYALVR</sequence>
<feature type="domain" description="Carbohydrate-binding" evidence="2">
    <location>
        <begin position="46"/>
        <end position="200"/>
    </location>
</feature>
<dbReference type="EMBL" id="JACXWD010000021">
    <property type="protein sequence ID" value="MBD3868074.1"/>
    <property type="molecule type" value="Genomic_DNA"/>
</dbReference>
<dbReference type="InterPro" id="IPR045670">
    <property type="entry name" value="DUF5916"/>
</dbReference>
<protein>
    <submittedName>
        <fullName evidence="4">Carbohydrate binding family 9 domain-containing protein</fullName>
    </submittedName>
</protein>
<reference evidence="4 5" key="1">
    <citation type="submission" date="2020-08" db="EMBL/GenBank/DDBJ databases">
        <title>Acidobacteriota in marine sediments use diverse sulfur dissimilation pathways.</title>
        <authorList>
            <person name="Wasmund K."/>
        </authorList>
    </citation>
    <scope>NUCLEOTIDE SEQUENCE [LARGE SCALE GENOMIC DNA]</scope>
    <source>
        <strain evidence="4">MAG AM4</strain>
    </source>
</reference>
<dbReference type="GO" id="GO:0030246">
    <property type="term" value="F:carbohydrate binding"/>
    <property type="evidence" value="ECO:0007669"/>
    <property type="project" value="InterPro"/>
</dbReference>
<evidence type="ECO:0000313" key="5">
    <source>
        <dbReference type="Proteomes" id="UP000648239"/>
    </source>
</evidence>
<feature type="domain" description="DUF5916" evidence="3">
    <location>
        <begin position="269"/>
        <end position="344"/>
    </location>
</feature>
<proteinExistence type="predicted"/>
<evidence type="ECO:0000259" key="3">
    <source>
        <dbReference type="Pfam" id="PF19313"/>
    </source>
</evidence>
<dbReference type="Gene3D" id="2.60.40.1190">
    <property type="match status" value="1"/>
</dbReference>
<dbReference type="Pfam" id="PF06452">
    <property type="entry name" value="CBM9_1"/>
    <property type="match status" value="1"/>
</dbReference>
<dbReference type="CDD" id="cd09618">
    <property type="entry name" value="CBM9_like_2"/>
    <property type="match status" value="1"/>
</dbReference>
<dbReference type="Pfam" id="PF19313">
    <property type="entry name" value="DUF5916"/>
    <property type="match status" value="1"/>
</dbReference>
<dbReference type="InterPro" id="IPR010502">
    <property type="entry name" value="Carb-bd_dom_fam9"/>
</dbReference>